<proteinExistence type="predicted"/>
<feature type="compositionally biased region" description="Acidic residues" evidence="1">
    <location>
        <begin position="754"/>
        <end position="776"/>
    </location>
</feature>
<protein>
    <recommendedName>
        <fullName evidence="4">Dynein heavy chain tail domain-containing protein</fullName>
    </recommendedName>
</protein>
<dbReference type="EMBL" id="JAPFFF010000006">
    <property type="protein sequence ID" value="KAK8887123.1"/>
    <property type="molecule type" value="Genomic_DNA"/>
</dbReference>
<gene>
    <name evidence="2" type="ORF">M9Y10_038161</name>
</gene>
<sequence length="776" mass="89941">MDAEVYEFITLCKKFFNGRNKSTQPLRDFFSRIMKGKSKLPLTADVREYIPKLAQVEDGLFINMLSNSVDGITPLHFVPDLQLAPRPPRKKRNTTTSPPPRRCQTTRDDLHIADIKVFMQTRTMTTHNNDRHISKPQTLRSFTSRSHALDMDKTQPAYLRPLPPLKKTDDEVISELYAGPQSAFFIAKKENPTDEDLKIVPPEYPERNVGKRFSILTKKGVVSLEGKKSDITDLDLFVQDKTDFFLTKHNVFREKLAYQSFYTWRNRYKVHHFDSKIKRLNDINATIAPGFNNILDRIRENFLTVTSNLTVFPASFDNKNDDAPYGEMTEAAEKMCASILEATTNLCDETSRLLAQFFNEIQLTKEMMKLNFNELNELNALSPGMKRYSSDLKYRTPSIYREKQRQDELKTERKYSKSREEYIPKFYRKVRALYSGLLVIRCRETILDFLSRFDSTGFHENRATKFTAAFDNQVGLILSPNNSDFVKWANGIISKIKDAFLNEERQLPLDLITAIDPSYNTETEDLYKTLSHYKEIDRITTNIEVSSDSAFEFFNKELQSHKDFLVSFQSQVDEISKFTDIRNNEGFKSAAGSLIQLRQDIEKRPRLLFHKVTANSFAEVRADFVVDLKPCWEVSKRRLEKELAGLKERALNELNNNLFNEIQEKYVSQKEKKKLSKIDVGAFEARCLIYSLMCGTIVSTWPQVTSEIRAGLDTVAQMYQQIANISKYVHAEVADSFNMCCERVNVPSVKVQEGEEEEEQDEDEYEYVDEEEVNEK</sequence>
<evidence type="ECO:0000313" key="3">
    <source>
        <dbReference type="Proteomes" id="UP001470230"/>
    </source>
</evidence>
<evidence type="ECO:0000313" key="2">
    <source>
        <dbReference type="EMBL" id="KAK8887123.1"/>
    </source>
</evidence>
<evidence type="ECO:0008006" key="4">
    <source>
        <dbReference type="Google" id="ProtNLM"/>
    </source>
</evidence>
<name>A0ABR2K7M1_9EUKA</name>
<accession>A0ABR2K7M1</accession>
<comment type="caution">
    <text evidence="2">The sequence shown here is derived from an EMBL/GenBank/DDBJ whole genome shotgun (WGS) entry which is preliminary data.</text>
</comment>
<feature type="region of interest" description="Disordered" evidence="1">
    <location>
        <begin position="750"/>
        <end position="776"/>
    </location>
</feature>
<feature type="region of interest" description="Disordered" evidence="1">
    <location>
        <begin position="80"/>
        <end position="105"/>
    </location>
</feature>
<organism evidence="2 3">
    <name type="scientific">Tritrichomonas musculus</name>
    <dbReference type="NCBI Taxonomy" id="1915356"/>
    <lineage>
        <taxon>Eukaryota</taxon>
        <taxon>Metamonada</taxon>
        <taxon>Parabasalia</taxon>
        <taxon>Tritrichomonadida</taxon>
        <taxon>Tritrichomonadidae</taxon>
        <taxon>Tritrichomonas</taxon>
    </lineage>
</organism>
<keyword evidence="3" id="KW-1185">Reference proteome</keyword>
<evidence type="ECO:0000256" key="1">
    <source>
        <dbReference type="SAM" id="MobiDB-lite"/>
    </source>
</evidence>
<dbReference type="Proteomes" id="UP001470230">
    <property type="component" value="Unassembled WGS sequence"/>
</dbReference>
<reference evidence="2 3" key="1">
    <citation type="submission" date="2024-04" db="EMBL/GenBank/DDBJ databases">
        <title>Tritrichomonas musculus Genome.</title>
        <authorList>
            <person name="Alves-Ferreira E."/>
            <person name="Grigg M."/>
            <person name="Lorenzi H."/>
            <person name="Galac M."/>
        </authorList>
    </citation>
    <scope>NUCLEOTIDE SEQUENCE [LARGE SCALE GENOMIC DNA]</scope>
    <source>
        <strain evidence="2 3">EAF2021</strain>
    </source>
</reference>